<feature type="signal peptide" evidence="1">
    <location>
        <begin position="1"/>
        <end position="22"/>
    </location>
</feature>
<dbReference type="GeneID" id="55973479"/>
<keyword evidence="1" id="KW-0732">Signal</keyword>
<dbReference type="PANTHER" id="PTHR38850">
    <property type="entry name" value="CERATO-PLATANIN"/>
    <property type="match status" value="1"/>
</dbReference>
<dbReference type="Proteomes" id="UP000749293">
    <property type="component" value="Unassembled WGS sequence"/>
</dbReference>
<reference evidence="2" key="1">
    <citation type="submission" date="2020-03" db="EMBL/GenBank/DDBJ databases">
        <title>Site-based positive gene gene selection in Geosmithia morbida across the United States reveals a broad range of putative effectors and factors for local host and environmental adapation.</title>
        <authorList>
            <person name="Onufrak A."/>
            <person name="Murdoch R.W."/>
            <person name="Gazis R."/>
            <person name="Huff M."/>
            <person name="Staton M."/>
            <person name="Klingeman W."/>
            <person name="Hadziabdic D."/>
        </authorList>
    </citation>
    <scope>NUCLEOTIDE SEQUENCE</scope>
    <source>
        <strain evidence="2">1262</strain>
    </source>
</reference>
<name>A0A9P4YWE2_9HYPO</name>
<feature type="chain" id="PRO_5040394003" description="Cerato-platanin" evidence="1">
    <location>
        <begin position="23"/>
        <end position="283"/>
    </location>
</feature>
<dbReference type="RefSeq" id="XP_035320916.1">
    <property type="nucleotide sequence ID" value="XM_035469221.1"/>
</dbReference>
<comment type="caution">
    <text evidence="2">The sequence shown here is derived from an EMBL/GenBank/DDBJ whole genome shotgun (WGS) entry which is preliminary data.</text>
</comment>
<dbReference type="EMBL" id="JAANYQ010000009">
    <property type="protein sequence ID" value="KAF4122264.1"/>
    <property type="molecule type" value="Genomic_DNA"/>
</dbReference>
<organism evidence="2 3">
    <name type="scientific">Geosmithia morbida</name>
    <dbReference type="NCBI Taxonomy" id="1094350"/>
    <lineage>
        <taxon>Eukaryota</taxon>
        <taxon>Fungi</taxon>
        <taxon>Dikarya</taxon>
        <taxon>Ascomycota</taxon>
        <taxon>Pezizomycotina</taxon>
        <taxon>Sordariomycetes</taxon>
        <taxon>Hypocreomycetidae</taxon>
        <taxon>Hypocreales</taxon>
        <taxon>Bionectriaceae</taxon>
        <taxon>Geosmithia</taxon>
    </lineage>
</organism>
<dbReference type="AlphaFoldDB" id="A0A9P4YWE2"/>
<accession>A0A9P4YWE2</accession>
<evidence type="ECO:0008006" key="4">
    <source>
        <dbReference type="Google" id="ProtNLM"/>
    </source>
</evidence>
<dbReference type="PANTHER" id="PTHR38850:SF2">
    <property type="entry name" value="CERATO-PLATANIN"/>
    <property type="match status" value="1"/>
</dbReference>
<proteinExistence type="predicted"/>
<sequence length="283" mass="30205">MSQRALSRWLPLSALLAQGATATPAPAPAAATRDTSKTIWATPHDSYSSSIGVLGCKIDTDRVAYWPSSISCDSICVEVTHSESGRKVKLLRIDQSQGAHDMSYDAWNYLVTGKSATEDPTAGGTVEMTTKDLDASECASLIHTSGHKVPLSAANSMNFLANCLDNDPDSYVAKNYVLYNIADAICSYGLDEECDLDWPTANQATCPHTMGDQSPLDDKTPVYNIRYPTGEKVKAASSQVVVTPGTGDVDDTGTSDDDDMGVAVRPQNLALGVAFLAAAFWPW</sequence>
<evidence type="ECO:0000313" key="3">
    <source>
        <dbReference type="Proteomes" id="UP000749293"/>
    </source>
</evidence>
<gene>
    <name evidence="2" type="ORF">GMORB2_7256</name>
</gene>
<protein>
    <recommendedName>
        <fullName evidence="4">Cerato-platanin</fullName>
    </recommendedName>
</protein>
<evidence type="ECO:0000256" key="1">
    <source>
        <dbReference type="SAM" id="SignalP"/>
    </source>
</evidence>
<keyword evidence="3" id="KW-1185">Reference proteome</keyword>
<evidence type="ECO:0000313" key="2">
    <source>
        <dbReference type="EMBL" id="KAF4122264.1"/>
    </source>
</evidence>
<dbReference type="OrthoDB" id="5370830at2759"/>